<organism evidence="1 2">
    <name type="scientific">Pleurodeles waltl</name>
    <name type="common">Iberian ribbed newt</name>
    <dbReference type="NCBI Taxonomy" id="8319"/>
    <lineage>
        <taxon>Eukaryota</taxon>
        <taxon>Metazoa</taxon>
        <taxon>Chordata</taxon>
        <taxon>Craniata</taxon>
        <taxon>Vertebrata</taxon>
        <taxon>Euteleostomi</taxon>
        <taxon>Amphibia</taxon>
        <taxon>Batrachia</taxon>
        <taxon>Caudata</taxon>
        <taxon>Salamandroidea</taxon>
        <taxon>Salamandridae</taxon>
        <taxon>Pleurodelinae</taxon>
        <taxon>Pleurodeles</taxon>
    </lineage>
</organism>
<gene>
    <name evidence="1" type="ORF">NDU88_005734</name>
</gene>
<dbReference type="Proteomes" id="UP001066276">
    <property type="component" value="Chromosome 1_1"/>
</dbReference>
<evidence type="ECO:0000313" key="1">
    <source>
        <dbReference type="EMBL" id="KAJ1218151.1"/>
    </source>
</evidence>
<proteinExistence type="predicted"/>
<dbReference type="PANTHER" id="PTHR19446">
    <property type="entry name" value="REVERSE TRANSCRIPTASES"/>
    <property type="match status" value="1"/>
</dbReference>
<protein>
    <submittedName>
        <fullName evidence="1">Uncharacterized protein</fullName>
    </submittedName>
</protein>
<comment type="caution">
    <text evidence="1">The sequence shown here is derived from an EMBL/GenBank/DDBJ whole genome shotgun (WGS) entry which is preliminary data.</text>
</comment>
<keyword evidence="2" id="KW-1185">Reference proteome</keyword>
<reference evidence="1" key="1">
    <citation type="journal article" date="2022" name="bioRxiv">
        <title>Sequencing and chromosome-scale assembly of the giantPleurodeles waltlgenome.</title>
        <authorList>
            <person name="Brown T."/>
            <person name="Elewa A."/>
            <person name="Iarovenko S."/>
            <person name="Subramanian E."/>
            <person name="Araus A.J."/>
            <person name="Petzold A."/>
            <person name="Susuki M."/>
            <person name="Suzuki K.-i.T."/>
            <person name="Hayashi T."/>
            <person name="Toyoda A."/>
            <person name="Oliveira C."/>
            <person name="Osipova E."/>
            <person name="Leigh N.D."/>
            <person name="Simon A."/>
            <person name="Yun M.H."/>
        </authorList>
    </citation>
    <scope>NUCLEOTIDE SEQUENCE</scope>
    <source>
        <strain evidence="1">20211129_DDA</strain>
        <tissue evidence="1">Liver</tissue>
    </source>
</reference>
<sequence length="124" mass="13477">MDLPQFVQDLPVTGLSAGEKASLEVDITVEELRGALAQLNTGKAPGSNGFPPEYWYLVWQQAGQPMLEMFQEALKMGKLPPDLHTADVVVLPKPETDRASCFLTLAEQSTVCYDGKNGLSNIVV</sequence>
<name>A0AAV7WZ50_PLEWA</name>
<dbReference type="EMBL" id="JANPWB010000001">
    <property type="protein sequence ID" value="KAJ1218151.1"/>
    <property type="molecule type" value="Genomic_DNA"/>
</dbReference>
<accession>A0AAV7WZ50</accession>
<evidence type="ECO:0000313" key="2">
    <source>
        <dbReference type="Proteomes" id="UP001066276"/>
    </source>
</evidence>
<dbReference type="AlphaFoldDB" id="A0AAV7WZ50"/>